<dbReference type="PANTHER" id="PTHR43705">
    <property type="entry name" value="HYDROXYACYLGLUTATHIONE HYDROLASE"/>
    <property type="match status" value="1"/>
</dbReference>
<evidence type="ECO:0000256" key="1">
    <source>
        <dbReference type="ARBA" id="ARBA00001947"/>
    </source>
</evidence>
<sequence length="156" mass="16843">NYIWLLESFSTTAVALVDPGDGQAALDYLKQHHLDLSAILITHHHQDHVGGNSLLKRAFPEVKIYGPAGETIPEMAFPVKEGDQVVLDDLGLTLQVLEVPGHTAGHIAYLIEDKLFCGDTLFAGGCGRVFDGTFEDLAASLRRIGGLPDTPTILIQ</sequence>
<dbReference type="Gene3D" id="3.60.15.10">
    <property type="entry name" value="Ribonuclease Z/Hydroxyacylglutathione hydrolase-like"/>
    <property type="match status" value="1"/>
</dbReference>
<feature type="non-terminal residue" evidence="6">
    <location>
        <position position="1"/>
    </location>
</feature>
<keyword evidence="4" id="KW-0378">Hydrolase</keyword>
<dbReference type="AlphaFoldDB" id="A0A7R8WZ03"/>
<organism evidence="6">
    <name type="scientific">Cyprideis torosa</name>
    <dbReference type="NCBI Taxonomy" id="163714"/>
    <lineage>
        <taxon>Eukaryota</taxon>
        <taxon>Metazoa</taxon>
        <taxon>Ecdysozoa</taxon>
        <taxon>Arthropoda</taxon>
        <taxon>Crustacea</taxon>
        <taxon>Oligostraca</taxon>
        <taxon>Ostracoda</taxon>
        <taxon>Podocopa</taxon>
        <taxon>Podocopida</taxon>
        <taxon>Cytherocopina</taxon>
        <taxon>Cytheroidea</taxon>
        <taxon>Cytherideidae</taxon>
        <taxon>Cyprideis</taxon>
    </lineage>
</organism>
<name>A0A7R8WZ03_9CRUS</name>
<keyword evidence="5" id="KW-0862">Zinc</keyword>
<dbReference type="PANTHER" id="PTHR43705:SF1">
    <property type="entry name" value="HYDROXYACYLGLUTATHIONE HYDROLASE GLOB"/>
    <property type="match status" value="1"/>
</dbReference>
<reference evidence="6" key="1">
    <citation type="submission" date="2020-11" db="EMBL/GenBank/DDBJ databases">
        <authorList>
            <person name="Tran Van P."/>
        </authorList>
    </citation>
    <scope>NUCLEOTIDE SEQUENCE</scope>
</reference>
<dbReference type="OrthoDB" id="17458at2759"/>
<dbReference type="InterPro" id="IPR036866">
    <property type="entry name" value="RibonucZ/Hydroxyglut_hydro"/>
</dbReference>
<protein>
    <submittedName>
        <fullName evidence="6">Uncharacterized protein</fullName>
    </submittedName>
</protein>
<dbReference type="EMBL" id="OB735647">
    <property type="protein sequence ID" value="CAD7239662.1"/>
    <property type="molecule type" value="Genomic_DNA"/>
</dbReference>
<dbReference type="InterPro" id="IPR035680">
    <property type="entry name" value="Clx_II_MBL"/>
</dbReference>
<evidence type="ECO:0000256" key="2">
    <source>
        <dbReference type="ARBA" id="ARBA00006759"/>
    </source>
</evidence>
<dbReference type="GO" id="GO:0046872">
    <property type="term" value="F:metal ion binding"/>
    <property type="evidence" value="ECO:0007669"/>
    <property type="project" value="UniProtKB-KW"/>
</dbReference>
<dbReference type="SMART" id="SM00849">
    <property type="entry name" value="Lactamase_B"/>
    <property type="match status" value="1"/>
</dbReference>
<evidence type="ECO:0000256" key="4">
    <source>
        <dbReference type="ARBA" id="ARBA00022801"/>
    </source>
</evidence>
<dbReference type="InterPro" id="IPR001279">
    <property type="entry name" value="Metallo-B-lactamas"/>
</dbReference>
<comment type="cofactor">
    <cofactor evidence="1">
        <name>Zn(2+)</name>
        <dbReference type="ChEBI" id="CHEBI:29105"/>
    </cofactor>
</comment>
<dbReference type="InterPro" id="IPR050110">
    <property type="entry name" value="Glyoxalase_II_hydrolase"/>
</dbReference>
<proteinExistence type="inferred from homology"/>
<dbReference type="CDD" id="cd07723">
    <property type="entry name" value="hydroxyacylglutathione_hydrolase_MBL-fold"/>
    <property type="match status" value="1"/>
</dbReference>
<comment type="similarity">
    <text evidence="2">Belongs to the metallo-beta-lactamase superfamily. Glyoxalase II family.</text>
</comment>
<feature type="non-terminal residue" evidence="6">
    <location>
        <position position="156"/>
    </location>
</feature>
<accession>A0A7R8WZ03</accession>
<evidence type="ECO:0000313" key="6">
    <source>
        <dbReference type="EMBL" id="CAD7239662.1"/>
    </source>
</evidence>
<evidence type="ECO:0000256" key="3">
    <source>
        <dbReference type="ARBA" id="ARBA00022723"/>
    </source>
</evidence>
<keyword evidence="3" id="KW-0479">Metal-binding</keyword>
<dbReference type="GO" id="GO:0031123">
    <property type="term" value="P:RNA 3'-end processing"/>
    <property type="evidence" value="ECO:0007669"/>
    <property type="project" value="UniProtKB-ARBA"/>
</dbReference>
<evidence type="ECO:0000256" key="5">
    <source>
        <dbReference type="ARBA" id="ARBA00022833"/>
    </source>
</evidence>
<dbReference type="Pfam" id="PF00753">
    <property type="entry name" value="Lactamase_B"/>
    <property type="match status" value="1"/>
</dbReference>
<dbReference type="GO" id="GO:0016787">
    <property type="term" value="F:hydrolase activity"/>
    <property type="evidence" value="ECO:0007669"/>
    <property type="project" value="UniProtKB-KW"/>
</dbReference>
<dbReference type="SUPFAM" id="SSF56281">
    <property type="entry name" value="Metallo-hydrolase/oxidoreductase"/>
    <property type="match status" value="1"/>
</dbReference>
<gene>
    <name evidence="6" type="ORF">CTOB1V02_LOCUS17477</name>
</gene>